<evidence type="ECO:0000313" key="3">
    <source>
        <dbReference type="Proteomes" id="UP001285908"/>
    </source>
</evidence>
<feature type="region of interest" description="Disordered" evidence="1">
    <location>
        <begin position="235"/>
        <end position="279"/>
    </location>
</feature>
<dbReference type="Proteomes" id="UP001285908">
    <property type="component" value="Unassembled WGS sequence"/>
</dbReference>
<organism evidence="2 3">
    <name type="scientific">Neurospora hispaniola</name>
    <dbReference type="NCBI Taxonomy" id="588809"/>
    <lineage>
        <taxon>Eukaryota</taxon>
        <taxon>Fungi</taxon>
        <taxon>Dikarya</taxon>
        <taxon>Ascomycota</taxon>
        <taxon>Pezizomycotina</taxon>
        <taxon>Sordariomycetes</taxon>
        <taxon>Sordariomycetidae</taxon>
        <taxon>Sordariales</taxon>
        <taxon>Sordariaceae</taxon>
        <taxon>Neurospora</taxon>
    </lineage>
</organism>
<reference evidence="2 3" key="1">
    <citation type="journal article" date="2023" name="Mol. Phylogenet. Evol.">
        <title>Genome-scale phylogeny and comparative genomics of the fungal order Sordariales.</title>
        <authorList>
            <person name="Hensen N."/>
            <person name="Bonometti L."/>
            <person name="Westerberg I."/>
            <person name="Brannstrom I.O."/>
            <person name="Guillou S."/>
            <person name="Cros-Aarteil S."/>
            <person name="Calhoun S."/>
            <person name="Haridas S."/>
            <person name="Kuo A."/>
            <person name="Mondo S."/>
            <person name="Pangilinan J."/>
            <person name="Riley R."/>
            <person name="LaButti K."/>
            <person name="Andreopoulos B."/>
            <person name="Lipzen A."/>
            <person name="Chen C."/>
            <person name="Yan M."/>
            <person name="Daum C."/>
            <person name="Ng V."/>
            <person name="Clum A."/>
            <person name="Steindorff A."/>
            <person name="Ohm R.A."/>
            <person name="Martin F."/>
            <person name="Silar P."/>
            <person name="Natvig D.O."/>
            <person name="Lalanne C."/>
            <person name="Gautier V."/>
            <person name="Ament-Velasquez S.L."/>
            <person name="Kruys A."/>
            <person name="Hutchinson M.I."/>
            <person name="Powell A.J."/>
            <person name="Barry K."/>
            <person name="Miller A.N."/>
            <person name="Grigoriev I.V."/>
            <person name="Debuchy R."/>
            <person name="Gladieux P."/>
            <person name="Hiltunen Thoren M."/>
            <person name="Johannesson H."/>
        </authorList>
    </citation>
    <scope>NUCLEOTIDE SEQUENCE [LARGE SCALE GENOMIC DNA]</scope>
    <source>
        <strain evidence="2 3">FGSC 10403</strain>
    </source>
</reference>
<dbReference type="RefSeq" id="XP_062694777.1">
    <property type="nucleotide sequence ID" value="XM_062840752.1"/>
</dbReference>
<name>A0AAJ0IB50_9PEZI</name>
<dbReference type="AlphaFoldDB" id="A0AAJ0IB50"/>
<keyword evidence="3" id="KW-1185">Reference proteome</keyword>
<proteinExistence type="predicted"/>
<dbReference type="EMBL" id="JAULSX010000003">
    <property type="protein sequence ID" value="KAK3495348.1"/>
    <property type="molecule type" value="Genomic_DNA"/>
</dbReference>
<gene>
    <name evidence="2" type="ORF">B0T23DRAFT_441121</name>
</gene>
<sequence length="467" mass="52542">MCFYRTKLYKACGHTEFRRFMCNSAPTNKDSTQSDVHRDGKVYIKSRFACGEQPQHFNDLERGVCGRCRKLRGQGKGAQRKSEVLEIEQYHQQPGLQISVPVSGRDDNFANTLDLLMVFVEKSDANKSKDDPEQLMIQSFLPRGGRNDNYANIEELLMVDFLNRCIEETKHGAKTDKVDMVTADVTKDWILFKSEIKEAIEECRQIREEYQTAQCQVSRMLEALNNEGEHHLAGISDNVELPPTSIEPKKPEQPRHAKQAATHLLPSRSSTHPLSHSATKVRRDLLAAKGRVRSMIQAINGNSEHTARPQPPVFREKESTSQSIPPLPCPEPPTLTKSAKLKVLTQHSFHRLPPIPEEPDSQALIVANSAVNTVVLRRAKAIEVRNLNAFHCPVRQPRFGLKRAVLAPPVPRHSTPPVAVPCSKFADLGRRRVSKLEEGYGAQLEGKADAADRRNLQNGDICGRHWN</sequence>
<comment type="caution">
    <text evidence="2">The sequence shown here is derived from an EMBL/GenBank/DDBJ whole genome shotgun (WGS) entry which is preliminary data.</text>
</comment>
<evidence type="ECO:0000256" key="1">
    <source>
        <dbReference type="SAM" id="MobiDB-lite"/>
    </source>
</evidence>
<evidence type="ECO:0000313" key="2">
    <source>
        <dbReference type="EMBL" id="KAK3495348.1"/>
    </source>
</evidence>
<protein>
    <submittedName>
        <fullName evidence="2">Uncharacterized protein</fullName>
    </submittedName>
</protein>
<accession>A0AAJ0IB50</accession>
<feature type="compositionally biased region" description="Polar residues" evidence="1">
    <location>
        <begin position="267"/>
        <end position="278"/>
    </location>
</feature>
<dbReference type="GeneID" id="87878374"/>